<protein>
    <submittedName>
        <fullName evidence="8">Chromatin assembly factor 1 subunit FSM</fullName>
    </submittedName>
</protein>
<sequence length="839" mass="95778">MEDKENVRGEDAMNVDIFPSQESQQVTQDVKEGEKGKKKSLKRKRNFLINVNDDDFNKHSVLCQCQKELDSLFLYFKDSLVPKLNLEDCDGCSNNQSIACLMEGSNLSLLKLAEEIFTKIGMREGVTVEMVRRELPFVGSRVKYGVDNGNLNLGEDESETCLWCWEAREMSLLPKSQRGVLKCFRVARKKVHARISALSETLADVSTLESVERSDLLKATEKLGHDMDISEIRSFVDRSIQKNTANAAEKEVKVKEREVLKELQKSKRSAEKEKKRMEQELLKEKIRNEKELKKLKEEAEKEERRREKEEAERKKLLKSQRDEAEKEQKRREKEEAEQKKKVSMQRQASMMEKLFKIKKTNNPSSSQENKIFVDMPFASSEKNEVVSTVISSMDLALSMQDGYLLQDIHKSHIANWHKLRYFNRSLHWGIRRKPKTQLTNDLKLHGFSSLPCKGIITSKKDGELSKPDKTLDESEEGFVDDLLGNDANDIVSSDIQVCNIKRKLLQFDKSHRPAYYGSWSKKSQVVMPRRILAKDPDLDYDVDSDEEWEEEEPGESLTDEKDNDDDELDDLQVDPDDESEDSFCVPDGYLSENEGVQDDKDDEVESSLICMAENETEEVRSLLQLQRQLQSITDKALRKSQPLIVSNLMHEKTDLLILEDLTGVERIEKICLQALCMLGYPGGCVDLSVSDPVVDDEVICLTPNQPCASSGAGSILDSYLPEFVKSVQSHSLGISKVIESVHQKFPALSKNSIRNKVKEIADFVDNHHWQVKSEVMKKFGLYSPPVTHRKIKGIATFFSKRCLPPSKDPSLSDSPPSLKKPKVISSDDKNLHTSLENME</sequence>
<feature type="compositionally biased region" description="Acidic residues" evidence="5">
    <location>
        <begin position="561"/>
        <end position="581"/>
    </location>
</feature>
<dbReference type="GO" id="GO:0033186">
    <property type="term" value="C:CAF-1 complex"/>
    <property type="evidence" value="ECO:0000318"/>
    <property type="project" value="GO_Central"/>
</dbReference>
<keyword evidence="2" id="KW-0227">DNA damage</keyword>
<evidence type="ECO:0000313" key="8">
    <source>
        <dbReference type="EMBL" id="KMZ61836.1"/>
    </source>
</evidence>
<dbReference type="PANTHER" id="PTHR15272:SF0">
    <property type="entry name" value="CHROMATIN ASSEMBLY FACTOR 1 SUBUNIT A"/>
    <property type="match status" value="1"/>
</dbReference>
<dbReference type="STRING" id="29655.A0A0K9NYF6"/>
<dbReference type="InterPro" id="IPR048800">
    <property type="entry name" value="Cac1-like_C"/>
</dbReference>
<accession>A0A0K9NYF6</accession>
<evidence type="ECO:0000313" key="9">
    <source>
        <dbReference type="Proteomes" id="UP000036987"/>
    </source>
</evidence>
<dbReference type="Pfam" id="PF12253">
    <property type="entry name" value="CAF1A_dimeriz"/>
    <property type="match status" value="1"/>
</dbReference>
<feature type="region of interest" description="Disordered" evidence="5">
    <location>
        <begin position="1"/>
        <end position="38"/>
    </location>
</feature>
<feature type="domain" description="Chromatin assembly factor 1 subunit Cac1-like C-terminal" evidence="7">
    <location>
        <begin position="720"/>
        <end position="771"/>
    </location>
</feature>
<reference evidence="9" key="1">
    <citation type="journal article" date="2016" name="Nature">
        <title>The genome of the seagrass Zostera marina reveals angiosperm adaptation to the sea.</title>
        <authorList>
            <person name="Olsen J.L."/>
            <person name="Rouze P."/>
            <person name="Verhelst B."/>
            <person name="Lin Y.-C."/>
            <person name="Bayer T."/>
            <person name="Collen J."/>
            <person name="Dattolo E."/>
            <person name="De Paoli E."/>
            <person name="Dittami S."/>
            <person name="Maumus F."/>
            <person name="Michel G."/>
            <person name="Kersting A."/>
            <person name="Lauritano C."/>
            <person name="Lohaus R."/>
            <person name="Toepel M."/>
            <person name="Tonon T."/>
            <person name="Vanneste K."/>
            <person name="Amirebrahimi M."/>
            <person name="Brakel J."/>
            <person name="Bostroem C."/>
            <person name="Chovatia M."/>
            <person name="Grimwood J."/>
            <person name="Jenkins J.W."/>
            <person name="Jueterbock A."/>
            <person name="Mraz A."/>
            <person name="Stam W.T."/>
            <person name="Tice H."/>
            <person name="Bornberg-Bauer E."/>
            <person name="Green P.J."/>
            <person name="Pearson G.A."/>
            <person name="Procaccini G."/>
            <person name="Duarte C.M."/>
            <person name="Schmutz J."/>
            <person name="Reusch T.B.H."/>
            <person name="Van de Peer Y."/>
        </authorList>
    </citation>
    <scope>NUCLEOTIDE SEQUENCE [LARGE SCALE GENOMIC DNA]</scope>
    <source>
        <strain evidence="9">cv. Finnish</strain>
    </source>
</reference>
<dbReference type="AlphaFoldDB" id="A0A0K9NYF6"/>
<gene>
    <name evidence="8" type="ORF">ZOSMA_4G01250</name>
</gene>
<keyword evidence="3" id="KW-0234">DNA repair</keyword>
<evidence type="ECO:0000256" key="3">
    <source>
        <dbReference type="ARBA" id="ARBA00023204"/>
    </source>
</evidence>
<feature type="compositionally biased region" description="Basic and acidic residues" evidence="5">
    <location>
        <begin position="297"/>
        <end position="340"/>
    </location>
</feature>
<keyword evidence="9" id="KW-1185">Reference proteome</keyword>
<feature type="region of interest" description="Disordered" evidence="5">
    <location>
        <begin position="297"/>
        <end position="346"/>
    </location>
</feature>
<feature type="compositionally biased region" description="Acidic residues" evidence="5">
    <location>
        <begin position="538"/>
        <end position="554"/>
    </location>
</feature>
<dbReference type="Pfam" id="PF21796">
    <property type="entry name" value="Cac1_C"/>
    <property type="match status" value="1"/>
</dbReference>
<dbReference type="InterPro" id="IPR022043">
    <property type="entry name" value="CAF1A_DD"/>
</dbReference>
<evidence type="ECO:0000256" key="2">
    <source>
        <dbReference type="ARBA" id="ARBA00022763"/>
    </source>
</evidence>
<evidence type="ECO:0000256" key="5">
    <source>
        <dbReference type="SAM" id="MobiDB-lite"/>
    </source>
</evidence>
<dbReference type="Proteomes" id="UP000036987">
    <property type="component" value="Unassembled WGS sequence"/>
</dbReference>
<name>A0A0K9NYF6_ZOSMR</name>
<feature type="region of interest" description="Disordered" evidence="5">
    <location>
        <begin position="537"/>
        <end position="600"/>
    </location>
</feature>
<dbReference type="PANTHER" id="PTHR15272">
    <property type="entry name" value="CHROMATIN ASSEMBLY FACTOR 1 SUBUNIT A CAF-1 SUBUNIT A"/>
    <property type="match status" value="1"/>
</dbReference>
<dbReference type="GO" id="GO:0006334">
    <property type="term" value="P:nucleosome assembly"/>
    <property type="evidence" value="ECO:0000318"/>
    <property type="project" value="GO_Central"/>
</dbReference>
<comment type="subcellular location">
    <subcellularLocation>
        <location evidence="1">Nucleus</location>
    </subcellularLocation>
</comment>
<feature type="domain" description="Chromatin assembly factor 1 subunit A dimerization" evidence="6">
    <location>
        <begin position="503"/>
        <end position="570"/>
    </location>
</feature>
<evidence type="ECO:0000259" key="7">
    <source>
        <dbReference type="Pfam" id="PF21796"/>
    </source>
</evidence>
<organism evidence="8 9">
    <name type="scientific">Zostera marina</name>
    <name type="common">Eelgrass</name>
    <dbReference type="NCBI Taxonomy" id="29655"/>
    <lineage>
        <taxon>Eukaryota</taxon>
        <taxon>Viridiplantae</taxon>
        <taxon>Streptophyta</taxon>
        <taxon>Embryophyta</taxon>
        <taxon>Tracheophyta</taxon>
        <taxon>Spermatophyta</taxon>
        <taxon>Magnoliopsida</taxon>
        <taxon>Liliopsida</taxon>
        <taxon>Zosteraceae</taxon>
        <taxon>Zostera</taxon>
    </lineage>
</organism>
<dbReference type="OMA" id="SETALWC"/>
<dbReference type="GO" id="GO:0005634">
    <property type="term" value="C:nucleus"/>
    <property type="evidence" value="ECO:0000318"/>
    <property type="project" value="GO_Central"/>
</dbReference>
<keyword evidence="4" id="KW-0539">Nucleus</keyword>
<comment type="caution">
    <text evidence="8">The sequence shown here is derived from an EMBL/GenBank/DDBJ whole genome shotgun (WGS) entry which is preliminary data.</text>
</comment>
<feature type="compositionally biased region" description="Basic and acidic residues" evidence="5">
    <location>
        <begin position="1"/>
        <end position="11"/>
    </location>
</feature>
<dbReference type="GO" id="GO:0006281">
    <property type="term" value="P:DNA repair"/>
    <property type="evidence" value="ECO:0007669"/>
    <property type="project" value="UniProtKB-KW"/>
</dbReference>
<evidence type="ECO:0000256" key="4">
    <source>
        <dbReference type="ARBA" id="ARBA00023242"/>
    </source>
</evidence>
<dbReference type="EMBL" id="LFYR01001430">
    <property type="protein sequence ID" value="KMZ61836.1"/>
    <property type="molecule type" value="Genomic_DNA"/>
</dbReference>
<feature type="region of interest" description="Disordered" evidence="5">
    <location>
        <begin position="804"/>
        <end position="839"/>
    </location>
</feature>
<dbReference type="OrthoDB" id="440676at2759"/>
<feature type="compositionally biased region" description="Low complexity" evidence="5">
    <location>
        <begin position="804"/>
        <end position="817"/>
    </location>
</feature>
<proteinExistence type="predicted"/>
<evidence type="ECO:0000256" key="1">
    <source>
        <dbReference type="ARBA" id="ARBA00004123"/>
    </source>
</evidence>
<evidence type="ECO:0000259" key="6">
    <source>
        <dbReference type="Pfam" id="PF12253"/>
    </source>
</evidence>